<proteinExistence type="predicted"/>
<dbReference type="AlphaFoldDB" id="A0AA88NXB2"/>
<name>A0AA88NXB2_TACVA</name>
<sequence>MCLRDAVLHDLWFRPIAKTLSCRIDEARFEYFLDDFWNRPINRANKLEADGSDCHGEFQDCGDLQDHRMRRIS</sequence>
<accession>A0AA88NXB2</accession>
<dbReference type="EMBL" id="JAVHJS010000003">
    <property type="protein sequence ID" value="KAK2864875.1"/>
    <property type="molecule type" value="Genomic_DNA"/>
</dbReference>
<dbReference type="Proteomes" id="UP001187315">
    <property type="component" value="Unassembled WGS sequence"/>
</dbReference>
<organism evidence="1 2">
    <name type="scientific">Tachysurus vachellii</name>
    <name type="common">Darkbarbel catfish</name>
    <name type="synonym">Pelteobagrus vachellii</name>
    <dbReference type="NCBI Taxonomy" id="175792"/>
    <lineage>
        <taxon>Eukaryota</taxon>
        <taxon>Metazoa</taxon>
        <taxon>Chordata</taxon>
        <taxon>Craniata</taxon>
        <taxon>Vertebrata</taxon>
        <taxon>Euteleostomi</taxon>
        <taxon>Actinopterygii</taxon>
        <taxon>Neopterygii</taxon>
        <taxon>Teleostei</taxon>
        <taxon>Ostariophysi</taxon>
        <taxon>Siluriformes</taxon>
        <taxon>Bagridae</taxon>
        <taxon>Tachysurus</taxon>
    </lineage>
</organism>
<evidence type="ECO:0000313" key="2">
    <source>
        <dbReference type="Proteomes" id="UP001187315"/>
    </source>
</evidence>
<comment type="caution">
    <text evidence="1">The sequence shown here is derived from an EMBL/GenBank/DDBJ whole genome shotgun (WGS) entry which is preliminary data.</text>
</comment>
<keyword evidence="2" id="KW-1185">Reference proteome</keyword>
<protein>
    <submittedName>
        <fullName evidence="1">Uncharacterized protein</fullName>
    </submittedName>
</protein>
<reference evidence="1" key="1">
    <citation type="submission" date="2023-08" db="EMBL/GenBank/DDBJ databases">
        <title>Pelteobagrus vachellii genome.</title>
        <authorList>
            <person name="Liu H."/>
        </authorList>
    </citation>
    <scope>NUCLEOTIDE SEQUENCE</scope>
    <source>
        <strain evidence="1">PRFRI_2022a</strain>
        <tissue evidence="1">Muscle</tissue>
    </source>
</reference>
<evidence type="ECO:0000313" key="1">
    <source>
        <dbReference type="EMBL" id="KAK2864875.1"/>
    </source>
</evidence>
<gene>
    <name evidence="1" type="ORF">Q7C36_004029</name>
</gene>